<dbReference type="KEGG" id="spun:BFF78_37870"/>
<sequence>MNTPRQPTNHRRGESVAIKELRILPPLAIGRLGSAARPMDNYEVLVDPHRPLAPRQVRPAPTFQVDPHSGAITSAETPPTLRFTEDGQVRPVAPFLEVWALTAQRGREDVLELLTLDLLARHGLGPEDVHWSVHVANHKIHRRTGDENDRIDARVGPVNDHAVHPLNGTCPNFWEGRALPLGHVRYLKPTPEFPGIRLRFTPAAGRVYGSSLQQPPPGPPRPDPERDPNVVDVLYDANRGTWLGYHDDPNNPRVTNPSQIYAGFTQQRKWISKGYLDDECDGLVRAELTVDGTLLSAYGRIGAGPPAYAPDSFPVRAVADELEQAMFGPTVGAGQVSPEAAEEVVRRAFDTVRLMNTAVLNGNTVNGQVRGASTMVAQDTNDTGRLYEPIMAPSLVDRSALLNLHQQVLTGLRSGTAPWFADVLRDFDDVGDLSDKGRRKMPALMRGADGRSLALTRRQVDLVRKVAKRAIFTDNGPAATTTSDPEERG</sequence>
<reference evidence="3" key="1">
    <citation type="submission" date="2016-09" db="EMBL/GenBank/DDBJ databases">
        <title>Streptomyces puniciscabiei strain:TW1S1 Genome sequencing and assembly.</title>
        <authorList>
            <person name="Kim M.-K."/>
            <person name="Kim S.B."/>
        </authorList>
    </citation>
    <scope>NUCLEOTIDE SEQUENCE [LARGE SCALE GENOMIC DNA]</scope>
    <source>
        <strain evidence="3">TW1S1</strain>
    </source>
</reference>
<feature type="region of interest" description="Disordered" evidence="1">
    <location>
        <begin position="207"/>
        <end position="228"/>
    </location>
</feature>
<organism evidence="2 3">
    <name type="scientific">Streptomyces fodineus</name>
    <dbReference type="NCBI Taxonomy" id="1904616"/>
    <lineage>
        <taxon>Bacteria</taxon>
        <taxon>Bacillati</taxon>
        <taxon>Actinomycetota</taxon>
        <taxon>Actinomycetes</taxon>
        <taxon>Kitasatosporales</taxon>
        <taxon>Streptomycetaceae</taxon>
        <taxon>Streptomyces</taxon>
    </lineage>
</organism>
<protein>
    <submittedName>
        <fullName evidence="2">Uncharacterized protein</fullName>
    </submittedName>
</protein>
<gene>
    <name evidence="2" type="ORF">BFF78_37870</name>
</gene>
<accession>A0A1D7YPS9</accession>
<proteinExistence type="predicted"/>
<name>A0A1D7YPS9_9ACTN</name>
<evidence type="ECO:0000313" key="2">
    <source>
        <dbReference type="EMBL" id="AOR37581.1"/>
    </source>
</evidence>
<dbReference type="AlphaFoldDB" id="A0A1D7YPS9"/>
<dbReference type="EMBL" id="CP017248">
    <property type="protein sequence ID" value="AOR37581.1"/>
    <property type="molecule type" value="Genomic_DNA"/>
</dbReference>
<keyword evidence="3" id="KW-1185">Reference proteome</keyword>
<evidence type="ECO:0000313" key="3">
    <source>
        <dbReference type="Proteomes" id="UP000094960"/>
    </source>
</evidence>
<dbReference type="Proteomes" id="UP000094960">
    <property type="component" value="Chromosome"/>
</dbReference>
<evidence type="ECO:0000256" key="1">
    <source>
        <dbReference type="SAM" id="MobiDB-lite"/>
    </source>
</evidence>